<sequence>MFGNEESTSQIRIRSVFDVVVKVQQSIKKRNIEAGKNVGNSSLWRLNNVKPSTQVVVNAVKPPTSSINIPRYAATRSRLLATRRSIVRITDHVKRGRSFFTPWTISMRSFPTIAMMMRPLKPAGLNGQYRHVSQYMPNSPAFQHRILGSSEGVFRKDIAQWMLHSS</sequence>
<evidence type="ECO:0000313" key="2">
    <source>
        <dbReference type="Proteomes" id="UP001327560"/>
    </source>
</evidence>
<keyword evidence="2" id="KW-1185">Reference proteome</keyword>
<accession>A0AAQ3L2D4</accession>
<organism evidence="1 2">
    <name type="scientific">Canna indica</name>
    <name type="common">Indian-shot</name>
    <dbReference type="NCBI Taxonomy" id="4628"/>
    <lineage>
        <taxon>Eukaryota</taxon>
        <taxon>Viridiplantae</taxon>
        <taxon>Streptophyta</taxon>
        <taxon>Embryophyta</taxon>
        <taxon>Tracheophyta</taxon>
        <taxon>Spermatophyta</taxon>
        <taxon>Magnoliopsida</taxon>
        <taxon>Liliopsida</taxon>
        <taxon>Zingiberales</taxon>
        <taxon>Cannaceae</taxon>
        <taxon>Canna</taxon>
    </lineage>
</organism>
<dbReference type="Proteomes" id="UP001327560">
    <property type="component" value="Chromosome 9"/>
</dbReference>
<dbReference type="PANTHER" id="PTHR35998">
    <property type="entry name" value="OS02G0127900 PROTEIN"/>
    <property type="match status" value="1"/>
</dbReference>
<dbReference type="AlphaFoldDB" id="A0AAQ3L2D4"/>
<reference evidence="1 2" key="1">
    <citation type="submission" date="2023-10" db="EMBL/GenBank/DDBJ databases">
        <title>Chromosome-scale genome assembly provides insights into flower coloration mechanisms of Canna indica.</title>
        <authorList>
            <person name="Li C."/>
        </authorList>
    </citation>
    <scope>NUCLEOTIDE SEQUENCE [LARGE SCALE GENOMIC DNA]</scope>
    <source>
        <tissue evidence="1">Flower</tissue>
    </source>
</reference>
<gene>
    <name evidence="1" type="ORF">Cni_G28325</name>
</gene>
<name>A0AAQ3L2D4_9LILI</name>
<dbReference type="EMBL" id="CP136898">
    <property type="protein sequence ID" value="WOL19527.1"/>
    <property type="molecule type" value="Genomic_DNA"/>
</dbReference>
<evidence type="ECO:0000313" key="1">
    <source>
        <dbReference type="EMBL" id="WOL19527.1"/>
    </source>
</evidence>
<proteinExistence type="predicted"/>
<dbReference type="PANTHER" id="PTHR35998:SF1">
    <property type="entry name" value="OS02G0127900 PROTEIN"/>
    <property type="match status" value="1"/>
</dbReference>
<protein>
    <submittedName>
        <fullName evidence="1">Uncharacterized protein</fullName>
    </submittedName>
</protein>